<accession>A0A2T3B7P0</accession>
<proteinExistence type="predicted"/>
<keyword evidence="2" id="KW-1185">Reference proteome</keyword>
<dbReference type="InParanoid" id="A0A2T3B7P0"/>
<organism evidence="1 2">
    <name type="scientific">Amorphotheca resinae ATCC 22711</name>
    <dbReference type="NCBI Taxonomy" id="857342"/>
    <lineage>
        <taxon>Eukaryota</taxon>
        <taxon>Fungi</taxon>
        <taxon>Dikarya</taxon>
        <taxon>Ascomycota</taxon>
        <taxon>Pezizomycotina</taxon>
        <taxon>Leotiomycetes</taxon>
        <taxon>Helotiales</taxon>
        <taxon>Amorphothecaceae</taxon>
        <taxon>Amorphotheca</taxon>
    </lineage>
</organism>
<protein>
    <submittedName>
        <fullName evidence="1">Uncharacterized protein</fullName>
    </submittedName>
</protein>
<feature type="non-terminal residue" evidence="1">
    <location>
        <position position="1"/>
    </location>
</feature>
<name>A0A2T3B7P0_AMORE</name>
<sequence>IAPTSTSCLSATYPLECATATHAAPFLLQSFHTYNLTSPRELSALLSLIAYETGDFKYNTNHFPAPGRPGQGTRNMQMASYNLAYARDIPELAPALQGLGVSAGAQAEDLSPELQDAVRGLVLEDRYAWASAAWFLDTWCSEDVRGGLREQGRSGWEAYLVGCVGTQVDDGRVQYWERANEALG</sequence>
<dbReference type="STRING" id="857342.A0A2T3B7P0"/>
<evidence type="ECO:0000313" key="1">
    <source>
        <dbReference type="EMBL" id="PSS22852.1"/>
    </source>
</evidence>
<dbReference type="Proteomes" id="UP000241818">
    <property type="component" value="Unassembled WGS sequence"/>
</dbReference>
<dbReference type="AlphaFoldDB" id="A0A2T3B7P0"/>
<gene>
    <name evidence="1" type="ORF">M430DRAFT_74517</name>
</gene>
<dbReference type="GeneID" id="36577622"/>
<feature type="non-terminal residue" evidence="1">
    <location>
        <position position="184"/>
    </location>
</feature>
<evidence type="ECO:0000313" key="2">
    <source>
        <dbReference type="Proteomes" id="UP000241818"/>
    </source>
</evidence>
<dbReference type="RefSeq" id="XP_024722898.1">
    <property type="nucleotide sequence ID" value="XM_024869541.1"/>
</dbReference>
<reference evidence="1 2" key="1">
    <citation type="journal article" date="2018" name="New Phytol.">
        <title>Comparative genomics and transcriptomics depict ericoid mycorrhizal fungi as versatile saprotrophs and plant mutualists.</title>
        <authorList>
            <person name="Martino E."/>
            <person name="Morin E."/>
            <person name="Grelet G.A."/>
            <person name="Kuo A."/>
            <person name="Kohler A."/>
            <person name="Daghino S."/>
            <person name="Barry K.W."/>
            <person name="Cichocki N."/>
            <person name="Clum A."/>
            <person name="Dockter R.B."/>
            <person name="Hainaut M."/>
            <person name="Kuo R.C."/>
            <person name="LaButti K."/>
            <person name="Lindahl B.D."/>
            <person name="Lindquist E.A."/>
            <person name="Lipzen A."/>
            <person name="Khouja H.R."/>
            <person name="Magnuson J."/>
            <person name="Murat C."/>
            <person name="Ohm R.A."/>
            <person name="Singer S.W."/>
            <person name="Spatafora J.W."/>
            <person name="Wang M."/>
            <person name="Veneault-Fourrey C."/>
            <person name="Henrissat B."/>
            <person name="Grigoriev I.V."/>
            <person name="Martin F.M."/>
            <person name="Perotto S."/>
        </authorList>
    </citation>
    <scope>NUCLEOTIDE SEQUENCE [LARGE SCALE GENOMIC DNA]</scope>
    <source>
        <strain evidence="1 2">ATCC 22711</strain>
    </source>
</reference>
<dbReference type="EMBL" id="KZ679008">
    <property type="protein sequence ID" value="PSS22852.1"/>
    <property type="molecule type" value="Genomic_DNA"/>
</dbReference>
<dbReference type="OrthoDB" id="2349272at2759"/>